<dbReference type="AlphaFoldDB" id="A0AAD7UHV4"/>
<proteinExistence type="predicted"/>
<accession>A0AAD7UHV4</accession>
<dbReference type="EMBL" id="JAQMWT010000316">
    <property type="protein sequence ID" value="KAJ8605382.1"/>
    <property type="molecule type" value="Genomic_DNA"/>
</dbReference>
<dbReference type="Gene3D" id="2.60.120.340">
    <property type="entry name" value="Nucleoplasmin core domain"/>
    <property type="match status" value="1"/>
</dbReference>
<organism evidence="3 4">
    <name type="scientific">Chrysophaeum taylorii</name>
    <dbReference type="NCBI Taxonomy" id="2483200"/>
    <lineage>
        <taxon>Eukaryota</taxon>
        <taxon>Sar</taxon>
        <taxon>Stramenopiles</taxon>
        <taxon>Ochrophyta</taxon>
        <taxon>Pelagophyceae</taxon>
        <taxon>Pelagomonadales</taxon>
        <taxon>Pelagomonadaceae</taxon>
        <taxon>Chrysophaeum</taxon>
    </lineage>
</organism>
<feature type="compositionally biased region" description="Basic and acidic residues" evidence="1">
    <location>
        <begin position="227"/>
        <end position="258"/>
    </location>
</feature>
<protein>
    <recommendedName>
        <fullName evidence="2">Nucleoplasmin-like domain-containing protein</fullName>
    </recommendedName>
</protein>
<comment type="caution">
    <text evidence="3">The sequence shown here is derived from an EMBL/GenBank/DDBJ whole genome shotgun (WGS) entry which is preliminary data.</text>
</comment>
<evidence type="ECO:0000313" key="3">
    <source>
        <dbReference type="EMBL" id="KAJ8605382.1"/>
    </source>
</evidence>
<feature type="compositionally biased region" description="Acidic residues" evidence="1">
    <location>
        <begin position="136"/>
        <end position="154"/>
    </location>
</feature>
<feature type="domain" description="Nucleoplasmin-like" evidence="2">
    <location>
        <begin position="4"/>
        <end position="98"/>
    </location>
</feature>
<keyword evidence="4" id="KW-1185">Reference proteome</keyword>
<sequence length="321" mass="34772">MASFWGCEVSSATPFIHEPDAVGELQLTSVVLVNGKGKTSLTIQASADDGKEFALCNLTSGSLDQAKLDLLLGAGNEKVTFRVKGDKAAMLHLTGYLVVPEEYGMVGDEPAANKVKEDEETELAKTVFGKDRVATNDDEEEEEDVEEEDDDDEMDGKAEKKAAAKLFGAKDDDDDDDDDDDEDDEDDEDDDDEFGLKGLEDDDDAVQEDDDEEEEAAPPPPKKKKAKEVQKKAEPKKSPEPAAKKRKAGEDEPKSEAKKKVKTPKPAASSKTATTPKSPEDAFKTTLVQYLSGKGTSPLSKVGNDCKKPAEVKYVCGPFPF</sequence>
<dbReference type="InterPro" id="IPR041232">
    <property type="entry name" value="NPL"/>
</dbReference>
<feature type="compositionally biased region" description="Acidic residues" evidence="1">
    <location>
        <begin position="200"/>
        <end position="216"/>
    </location>
</feature>
<dbReference type="Pfam" id="PF17800">
    <property type="entry name" value="NPL"/>
    <property type="match status" value="1"/>
</dbReference>
<gene>
    <name evidence="3" type="ORF">CTAYLR_002393</name>
</gene>
<evidence type="ECO:0000256" key="1">
    <source>
        <dbReference type="SAM" id="MobiDB-lite"/>
    </source>
</evidence>
<feature type="region of interest" description="Disordered" evidence="1">
    <location>
        <begin position="125"/>
        <end position="280"/>
    </location>
</feature>
<feature type="compositionally biased region" description="Acidic residues" evidence="1">
    <location>
        <begin position="171"/>
        <end position="193"/>
    </location>
</feature>
<dbReference type="Proteomes" id="UP001230188">
    <property type="component" value="Unassembled WGS sequence"/>
</dbReference>
<evidence type="ECO:0000259" key="2">
    <source>
        <dbReference type="Pfam" id="PF17800"/>
    </source>
</evidence>
<name>A0AAD7UHV4_9STRA</name>
<reference evidence="3" key="1">
    <citation type="submission" date="2023-01" db="EMBL/GenBank/DDBJ databases">
        <title>Metagenome sequencing of chrysophaentin producing Chrysophaeum taylorii.</title>
        <authorList>
            <person name="Davison J."/>
            <person name="Bewley C."/>
        </authorList>
    </citation>
    <scope>NUCLEOTIDE SEQUENCE</scope>
    <source>
        <strain evidence="3">NIES-1699</strain>
    </source>
</reference>
<evidence type="ECO:0000313" key="4">
    <source>
        <dbReference type="Proteomes" id="UP001230188"/>
    </source>
</evidence>